<dbReference type="RefSeq" id="WP_357990662.1">
    <property type="nucleotide sequence ID" value="NZ_JBEYBR010000016.1"/>
</dbReference>
<comment type="caution">
    <text evidence="1">The sequence shown here is derived from an EMBL/GenBank/DDBJ whole genome shotgun (WGS) entry which is preliminary data.</text>
</comment>
<keyword evidence="2" id="KW-1185">Reference proteome</keyword>
<reference evidence="1 2" key="1">
    <citation type="submission" date="2024-06" db="EMBL/GenBank/DDBJ databases">
        <title>The Natural Products Discovery Center: Release of the First 8490 Sequenced Strains for Exploring Actinobacteria Biosynthetic Diversity.</title>
        <authorList>
            <person name="Kalkreuter E."/>
            <person name="Kautsar S.A."/>
            <person name="Yang D."/>
            <person name="Bader C.D."/>
            <person name="Teijaro C.N."/>
            <person name="Fluegel L."/>
            <person name="Davis C.M."/>
            <person name="Simpson J.R."/>
            <person name="Lauterbach L."/>
            <person name="Steele A.D."/>
            <person name="Gui C."/>
            <person name="Meng S."/>
            <person name="Li G."/>
            <person name="Viehrig K."/>
            <person name="Ye F."/>
            <person name="Su P."/>
            <person name="Kiefer A.F."/>
            <person name="Nichols A."/>
            <person name="Cepeda A.J."/>
            <person name="Yan W."/>
            <person name="Fan B."/>
            <person name="Jiang Y."/>
            <person name="Adhikari A."/>
            <person name="Zheng C.-J."/>
            <person name="Schuster L."/>
            <person name="Cowan T.M."/>
            <person name="Smanski M.J."/>
            <person name="Chevrette M.G."/>
            <person name="De Carvalho L.P.S."/>
            <person name="Shen B."/>
        </authorList>
    </citation>
    <scope>NUCLEOTIDE SEQUENCE [LARGE SCALE GENOMIC DNA]</scope>
    <source>
        <strain evidence="1 2">NPDC019434</strain>
    </source>
</reference>
<evidence type="ECO:0000313" key="2">
    <source>
        <dbReference type="Proteomes" id="UP001550535"/>
    </source>
</evidence>
<protein>
    <submittedName>
        <fullName evidence="1">Uncharacterized protein</fullName>
    </submittedName>
</protein>
<gene>
    <name evidence="1" type="ORF">ABZ507_08965</name>
</gene>
<organism evidence="1 2">
    <name type="scientific">Nocardia niwae</name>
    <dbReference type="NCBI Taxonomy" id="626084"/>
    <lineage>
        <taxon>Bacteria</taxon>
        <taxon>Bacillati</taxon>
        <taxon>Actinomycetota</taxon>
        <taxon>Actinomycetes</taxon>
        <taxon>Mycobacteriales</taxon>
        <taxon>Nocardiaceae</taxon>
        <taxon>Nocardia</taxon>
    </lineage>
</organism>
<name>A0ABV2X7X0_9NOCA</name>
<dbReference type="EMBL" id="JBEYBR010000016">
    <property type="protein sequence ID" value="MEU2121954.1"/>
    <property type="molecule type" value="Genomic_DNA"/>
</dbReference>
<dbReference type="Proteomes" id="UP001550535">
    <property type="component" value="Unassembled WGS sequence"/>
</dbReference>
<sequence>MVKDLSVVLVGAGPIGSAAAAELSDRESIPLIRERGATAGTVAGEWDHVKALSRRAELIAPAMPS</sequence>
<evidence type="ECO:0000313" key="1">
    <source>
        <dbReference type="EMBL" id="MEU2121954.1"/>
    </source>
</evidence>
<accession>A0ABV2X7X0</accession>
<proteinExistence type="predicted"/>